<dbReference type="EnsemblMetazoa" id="GPAI040605-RA">
    <property type="protein sequence ID" value="GPAI040605-PA"/>
    <property type="gene ID" value="GPAI040605"/>
</dbReference>
<dbReference type="PRINTS" id="PR01415">
    <property type="entry name" value="ANKYRIN"/>
</dbReference>
<dbReference type="SMART" id="SM00248">
    <property type="entry name" value="ANK"/>
    <property type="match status" value="2"/>
</dbReference>
<dbReference type="InterPro" id="IPR002110">
    <property type="entry name" value="Ankyrin_rpt"/>
</dbReference>
<dbReference type="AlphaFoldDB" id="A0A1B0ABX1"/>
<dbReference type="Gene3D" id="1.25.40.20">
    <property type="entry name" value="Ankyrin repeat-containing domain"/>
    <property type="match status" value="1"/>
</dbReference>
<protein>
    <submittedName>
        <fullName evidence="4">ANK_REP_REGION domain-containing protein</fullName>
    </submittedName>
</protein>
<evidence type="ECO:0000313" key="5">
    <source>
        <dbReference type="Proteomes" id="UP000092445"/>
    </source>
</evidence>
<dbReference type="Pfam" id="PF00023">
    <property type="entry name" value="Ank"/>
    <property type="match status" value="1"/>
</dbReference>
<keyword evidence="2 3" id="KW-0040">ANK repeat</keyword>
<sequence length="123" mass="13595">MNAHKHKDVHAEDKNGKTPLHLAIFKNKVSAVELLSQKGAKVDAKIPFYGAIQYYSTGIVKALIDVGVDVKAKDEQGYTPLHWPIFENKKDVVKLVLKASINCLSNESILSSNKVDARRIILG</sequence>
<keyword evidence="5" id="KW-1185">Reference proteome</keyword>
<dbReference type="Proteomes" id="UP000092445">
    <property type="component" value="Unassembled WGS sequence"/>
</dbReference>
<accession>A0A1B0ABX1</accession>
<evidence type="ECO:0000313" key="4">
    <source>
        <dbReference type="EnsemblMetazoa" id="GPAI040605-PA"/>
    </source>
</evidence>
<dbReference type="Pfam" id="PF12796">
    <property type="entry name" value="Ank_2"/>
    <property type="match status" value="1"/>
</dbReference>
<reference evidence="4" key="2">
    <citation type="submission" date="2020-05" db="UniProtKB">
        <authorList>
            <consortium name="EnsemblMetazoa"/>
        </authorList>
    </citation>
    <scope>IDENTIFICATION</scope>
    <source>
        <strain evidence="4">IAEA</strain>
    </source>
</reference>
<evidence type="ECO:0000256" key="1">
    <source>
        <dbReference type="ARBA" id="ARBA00022737"/>
    </source>
</evidence>
<dbReference type="VEuPathDB" id="VectorBase:GPAI040605"/>
<dbReference type="PROSITE" id="PS50297">
    <property type="entry name" value="ANK_REP_REGION"/>
    <property type="match status" value="1"/>
</dbReference>
<dbReference type="InterPro" id="IPR036770">
    <property type="entry name" value="Ankyrin_rpt-contain_sf"/>
</dbReference>
<dbReference type="PROSITE" id="PS50088">
    <property type="entry name" value="ANK_REPEAT"/>
    <property type="match status" value="1"/>
</dbReference>
<name>A0A1B0ABX1_GLOPL</name>
<dbReference type="PANTHER" id="PTHR24134:SF9">
    <property type="entry name" value="ANKYRIN REPEAT AND SOCS BOX PROTEIN 8"/>
    <property type="match status" value="1"/>
</dbReference>
<evidence type="ECO:0000256" key="3">
    <source>
        <dbReference type="PROSITE-ProRule" id="PRU00023"/>
    </source>
</evidence>
<keyword evidence="1" id="KW-0677">Repeat</keyword>
<proteinExistence type="predicted"/>
<dbReference type="STRING" id="7398.A0A1B0ABX1"/>
<reference evidence="5" key="1">
    <citation type="submission" date="2014-03" db="EMBL/GenBank/DDBJ databases">
        <authorList>
            <person name="Aksoy S."/>
            <person name="Warren W."/>
            <person name="Wilson R.K."/>
        </authorList>
    </citation>
    <scope>NUCLEOTIDE SEQUENCE [LARGE SCALE GENOMIC DNA]</scope>
    <source>
        <strain evidence="5">IAEA</strain>
    </source>
</reference>
<evidence type="ECO:0000256" key="2">
    <source>
        <dbReference type="ARBA" id="ARBA00023043"/>
    </source>
</evidence>
<organism evidence="4 5">
    <name type="scientific">Glossina pallidipes</name>
    <name type="common">Tsetse fly</name>
    <dbReference type="NCBI Taxonomy" id="7398"/>
    <lineage>
        <taxon>Eukaryota</taxon>
        <taxon>Metazoa</taxon>
        <taxon>Ecdysozoa</taxon>
        <taxon>Arthropoda</taxon>
        <taxon>Hexapoda</taxon>
        <taxon>Insecta</taxon>
        <taxon>Pterygota</taxon>
        <taxon>Neoptera</taxon>
        <taxon>Endopterygota</taxon>
        <taxon>Diptera</taxon>
        <taxon>Brachycera</taxon>
        <taxon>Muscomorpha</taxon>
        <taxon>Hippoboscoidea</taxon>
        <taxon>Glossinidae</taxon>
        <taxon>Glossina</taxon>
    </lineage>
</organism>
<dbReference type="SUPFAM" id="SSF48403">
    <property type="entry name" value="Ankyrin repeat"/>
    <property type="match status" value="1"/>
</dbReference>
<dbReference type="PANTHER" id="PTHR24134">
    <property type="entry name" value="ANKYRIN REPEAT-CONTAINING PROTEIN DDB_G0279043"/>
    <property type="match status" value="1"/>
</dbReference>
<feature type="repeat" description="ANK" evidence="3">
    <location>
        <begin position="15"/>
        <end position="47"/>
    </location>
</feature>